<dbReference type="AlphaFoldDB" id="A0AAV6KQJ9"/>
<keyword evidence="3" id="KW-1185">Reference proteome</keyword>
<gene>
    <name evidence="2" type="ORF">RHGRI_012439</name>
</gene>
<evidence type="ECO:0000313" key="2">
    <source>
        <dbReference type="EMBL" id="KAG5554871.1"/>
    </source>
</evidence>
<dbReference type="EMBL" id="JACTNZ010000004">
    <property type="protein sequence ID" value="KAG5554871.1"/>
    <property type="molecule type" value="Genomic_DNA"/>
</dbReference>
<comment type="caution">
    <text evidence="2">The sequence shown here is derived from an EMBL/GenBank/DDBJ whole genome shotgun (WGS) entry which is preliminary data.</text>
</comment>
<evidence type="ECO:0000256" key="1">
    <source>
        <dbReference type="SAM" id="MobiDB-lite"/>
    </source>
</evidence>
<reference evidence="2" key="1">
    <citation type="submission" date="2020-08" db="EMBL/GenBank/DDBJ databases">
        <title>Plant Genome Project.</title>
        <authorList>
            <person name="Zhang R.-G."/>
        </authorList>
    </citation>
    <scope>NUCLEOTIDE SEQUENCE</scope>
    <source>
        <strain evidence="2">WSP0</strain>
        <tissue evidence="2">Leaf</tissue>
    </source>
</reference>
<evidence type="ECO:0000313" key="3">
    <source>
        <dbReference type="Proteomes" id="UP000823749"/>
    </source>
</evidence>
<name>A0AAV6KQJ9_9ERIC</name>
<dbReference type="Proteomes" id="UP000823749">
    <property type="component" value="Chromosome 4"/>
</dbReference>
<accession>A0AAV6KQJ9</accession>
<proteinExistence type="predicted"/>
<organism evidence="2 3">
    <name type="scientific">Rhododendron griersonianum</name>
    <dbReference type="NCBI Taxonomy" id="479676"/>
    <lineage>
        <taxon>Eukaryota</taxon>
        <taxon>Viridiplantae</taxon>
        <taxon>Streptophyta</taxon>
        <taxon>Embryophyta</taxon>
        <taxon>Tracheophyta</taxon>
        <taxon>Spermatophyta</taxon>
        <taxon>Magnoliopsida</taxon>
        <taxon>eudicotyledons</taxon>
        <taxon>Gunneridae</taxon>
        <taxon>Pentapetalae</taxon>
        <taxon>asterids</taxon>
        <taxon>Ericales</taxon>
        <taxon>Ericaceae</taxon>
        <taxon>Ericoideae</taxon>
        <taxon>Rhodoreae</taxon>
        <taxon>Rhododendron</taxon>
    </lineage>
</organism>
<sequence>MAEALMKLVCEVNWASGKGKSFVETYDQVFQSVAELDEKQDSRMLLPNSFVLSISSIVPKELGPSFQPGNFSLSHPSGVSCGNRKSIARRDSICRRRSLLNEVPVTSSFQQNQQELLAFPIEVTPIMQEDGNSTKETRVSFSESEALVAGPKQPQEKW</sequence>
<protein>
    <submittedName>
        <fullName evidence="2">Uncharacterized protein</fullName>
    </submittedName>
</protein>
<feature type="region of interest" description="Disordered" evidence="1">
    <location>
        <begin position="130"/>
        <end position="158"/>
    </location>
</feature>